<evidence type="ECO:0000259" key="6">
    <source>
        <dbReference type="PROSITE" id="PS50262"/>
    </source>
</evidence>
<accession>A0A556UZF7</accession>
<dbReference type="InterPro" id="IPR017452">
    <property type="entry name" value="GPCR_Rhodpsn_7TM"/>
</dbReference>
<comment type="subcellular location">
    <subcellularLocation>
        <location evidence="1">Membrane</location>
    </subcellularLocation>
</comment>
<feature type="domain" description="G-protein coupled receptors family 1 profile" evidence="6">
    <location>
        <begin position="40"/>
        <end position="267"/>
    </location>
</feature>
<feature type="transmembrane region" description="Helical" evidence="5">
    <location>
        <begin position="212"/>
        <end position="233"/>
    </location>
</feature>
<protein>
    <recommendedName>
        <fullName evidence="6">G-protein coupled receptors family 1 profile domain-containing protein</fullName>
    </recommendedName>
</protein>
<dbReference type="GO" id="GO:0016020">
    <property type="term" value="C:membrane"/>
    <property type="evidence" value="ECO:0007669"/>
    <property type="project" value="UniProtKB-SubCell"/>
</dbReference>
<evidence type="ECO:0000256" key="3">
    <source>
        <dbReference type="ARBA" id="ARBA00022989"/>
    </source>
</evidence>
<dbReference type="EMBL" id="VCAZ01000083">
    <property type="protein sequence ID" value="TSQ23925.1"/>
    <property type="molecule type" value="Genomic_DNA"/>
</dbReference>
<reference evidence="7 8" key="1">
    <citation type="journal article" date="2019" name="Genome Biol. Evol.">
        <title>Whole-Genome Sequencing of the Giant Devil Catfish, Bagarius yarrelli.</title>
        <authorList>
            <person name="Jiang W."/>
            <person name="Lv Y."/>
            <person name="Cheng L."/>
            <person name="Yang K."/>
            <person name="Chao B."/>
            <person name="Wang X."/>
            <person name="Li Y."/>
            <person name="Pan X."/>
            <person name="You X."/>
            <person name="Zhang Y."/>
            <person name="Yang J."/>
            <person name="Li J."/>
            <person name="Zhang X."/>
            <person name="Liu S."/>
            <person name="Sun C."/>
            <person name="Yang J."/>
            <person name="Shi Q."/>
        </authorList>
    </citation>
    <scope>NUCLEOTIDE SEQUENCE [LARGE SCALE GENOMIC DNA]</scope>
    <source>
        <strain evidence="7">JWS20170419001</strain>
        <tissue evidence="7">Muscle</tissue>
    </source>
</reference>
<keyword evidence="4 5" id="KW-0472">Membrane</keyword>
<dbReference type="Proteomes" id="UP000319801">
    <property type="component" value="Unassembled WGS sequence"/>
</dbReference>
<feature type="transmembrane region" description="Helical" evidence="5">
    <location>
        <begin position="109"/>
        <end position="127"/>
    </location>
</feature>
<evidence type="ECO:0000313" key="7">
    <source>
        <dbReference type="EMBL" id="TSQ23925.1"/>
    </source>
</evidence>
<dbReference type="PROSITE" id="PS50262">
    <property type="entry name" value="G_PROTEIN_RECEP_F1_2"/>
    <property type="match status" value="1"/>
</dbReference>
<feature type="transmembrane region" description="Helical" evidence="5">
    <location>
        <begin position="167"/>
        <end position="191"/>
    </location>
</feature>
<dbReference type="AlphaFoldDB" id="A0A556UZF7"/>
<evidence type="ECO:0000256" key="1">
    <source>
        <dbReference type="ARBA" id="ARBA00004370"/>
    </source>
</evidence>
<feature type="transmembrane region" description="Helical" evidence="5">
    <location>
        <begin position="63"/>
        <end position="83"/>
    </location>
</feature>
<evidence type="ECO:0000313" key="8">
    <source>
        <dbReference type="Proteomes" id="UP000319801"/>
    </source>
</evidence>
<feature type="transmembrane region" description="Helical" evidence="5">
    <location>
        <begin position="31"/>
        <end position="51"/>
    </location>
</feature>
<sequence length="276" mass="31679">MDNQILNHWRNLSLSSCSEPYTTVYFWLNNMLLFLTFPTSAIVIVTLLIRIYGTSCFTPAEVFLLQINFTNISVCISYLLLVLDDINACQFSMTVFLIFFSPSLTARPLFMFANCMIFYVAIVHPVTYRTAKTLRHWEWLVSALTWCFALIINLAIIIYKIDIFQLGFIMTFYSTILPSMILYVIILRTLASVGPGNGGQTLNPAKRKAFQIILSILVITLLYYIPRVLFLVYPYVAPMDWQRFLCAEGQVIILLPKVSEIVLPIIILCCLYKVDI</sequence>
<dbReference type="Gene3D" id="1.20.1070.10">
    <property type="entry name" value="Rhodopsin 7-helix transmembrane proteins"/>
    <property type="match status" value="1"/>
</dbReference>
<gene>
    <name evidence="7" type="ORF">Baya_11492</name>
</gene>
<evidence type="ECO:0000256" key="4">
    <source>
        <dbReference type="ARBA" id="ARBA00023136"/>
    </source>
</evidence>
<dbReference type="SUPFAM" id="SSF81321">
    <property type="entry name" value="Family A G protein-coupled receptor-like"/>
    <property type="match status" value="1"/>
</dbReference>
<comment type="caution">
    <text evidence="7">The sequence shown here is derived from an EMBL/GenBank/DDBJ whole genome shotgun (WGS) entry which is preliminary data.</text>
</comment>
<evidence type="ECO:0000256" key="5">
    <source>
        <dbReference type="SAM" id="Phobius"/>
    </source>
</evidence>
<evidence type="ECO:0000256" key="2">
    <source>
        <dbReference type="ARBA" id="ARBA00022692"/>
    </source>
</evidence>
<dbReference type="OrthoDB" id="8976521at2759"/>
<keyword evidence="2 5" id="KW-0812">Transmembrane</keyword>
<feature type="transmembrane region" description="Helical" evidence="5">
    <location>
        <begin position="253"/>
        <end position="274"/>
    </location>
</feature>
<proteinExistence type="predicted"/>
<organism evidence="7 8">
    <name type="scientific">Bagarius yarrelli</name>
    <name type="common">Goonch</name>
    <name type="synonym">Bagrus yarrelli</name>
    <dbReference type="NCBI Taxonomy" id="175774"/>
    <lineage>
        <taxon>Eukaryota</taxon>
        <taxon>Metazoa</taxon>
        <taxon>Chordata</taxon>
        <taxon>Craniata</taxon>
        <taxon>Vertebrata</taxon>
        <taxon>Euteleostomi</taxon>
        <taxon>Actinopterygii</taxon>
        <taxon>Neopterygii</taxon>
        <taxon>Teleostei</taxon>
        <taxon>Ostariophysi</taxon>
        <taxon>Siluriformes</taxon>
        <taxon>Sisoridae</taxon>
        <taxon>Sisorinae</taxon>
        <taxon>Bagarius</taxon>
    </lineage>
</organism>
<keyword evidence="8" id="KW-1185">Reference proteome</keyword>
<feature type="transmembrane region" description="Helical" evidence="5">
    <location>
        <begin position="139"/>
        <end position="161"/>
    </location>
</feature>
<keyword evidence="3 5" id="KW-1133">Transmembrane helix</keyword>
<name>A0A556UZF7_BAGYA</name>